<feature type="transmembrane region" description="Helical" evidence="6">
    <location>
        <begin position="77"/>
        <end position="96"/>
    </location>
</feature>
<keyword evidence="2" id="KW-1003">Cell membrane</keyword>
<keyword evidence="5 6" id="KW-0472">Membrane</keyword>
<evidence type="ECO:0000256" key="5">
    <source>
        <dbReference type="ARBA" id="ARBA00023136"/>
    </source>
</evidence>
<proteinExistence type="predicted"/>
<evidence type="ECO:0000313" key="9">
    <source>
        <dbReference type="Proteomes" id="UP000288490"/>
    </source>
</evidence>
<dbReference type="PIRSF" id="PIRSF006483">
    <property type="entry name" value="Membrane_protein_YitT"/>
    <property type="match status" value="1"/>
</dbReference>
<feature type="transmembrane region" description="Helical" evidence="6">
    <location>
        <begin position="45"/>
        <end position="70"/>
    </location>
</feature>
<dbReference type="PANTHER" id="PTHR33545">
    <property type="entry name" value="UPF0750 MEMBRANE PROTEIN YITT-RELATED"/>
    <property type="match status" value="1"/>
</dbReference>
<dbReference type="PANTHER" id="PTHR33545:SF10">
    <property type="entry name" value="UPF0750 MEMBRANE PROTEIN YPJC"/>
    <property type="match status" value="1"/>
</dbReference>
<dbReference type="InterPro" id="IPR003740">
    <property type="entry name" value="YitT"/>
</dbReference>
<dbReference type="RefSeq" id="WP_125957876.1">
    <property type="nucleotide sequence ID" value="NZ_NGJT01000012.1"/>
</dbReference>
<feature type="transmembrane region" description="Helical" evidence="6">
    <location>
        <begin position="108"/>
        <end position="129"/>
    </location>
</feature>
<keyword evidence="4 6" id="KW-1133">Transmembrane helix</keyword>
<dbReference type="InterPro" id="IPR051461">
    <property type="entry name" value="UPF0750_membrane"/>
</dbReference>
<evidence type="ECO:0000256" key="2">
    <source>
        <dbReference type="ARBA" id="ARBA00022475"/>
    </source>
</evidence>
<feature type="transmembrane region" description="Helical" evidence="6">
    <location>
        <begin position="7"/>
        <end position="25"/>
    </location>
</feature>
<dbReference type="InterPro" id="IPR019264">
    <property type="entry name" value="DUF2179"/>
</dbReference>
<evidence type="ECO:0000259" key="7">
    <source>
        <dbReference type="Pfam" id="PF10035"/>
    </source>
</evidence>
<dbReference type="GO" id="GO:0005886">
    <property type="term" value="C:plasma membrane"/>
    <property type="evidence" value="ECO:0007669"/>
    <property type="project" value="UniProtKB-SubCell"/>
</dbReference>
<dbReference type="EMBL" id="NGJT01000012">
    <property type="protein sequence ID" value="RST93502.1"/>
    <property type="molecule type" value="Genomic_DNA"/>
</dbReference>
<dbReference type="AlphaFoldDB" id="A0A429ZII6"/>
<dbReference type="OrthoDB" id="1758221at2"/>
<sequence>MRINRQFFINCIMIFIGASIFSFGLVNFNMANKLAEGGMTGIALIIYNLFHIDPALTTLILNIPLILVGLKLLGLEPLILTLVGSLSLSLNLWIWQKIPLNISVDNDILIAALLAGICGGIGSGIVYKYGGTTGGTDIIARIIERRLGMTIGRSLFTLDICVLLLSLSYLSLKEMMYTLIAVFVFSRVVDFVQDASYGAKAVFIVSDHDRQIGDTIMKELDRGVTYINSEGGFSKESRQMVYCVASISEMSRIKEICYEIDPRAFMTFFNINEVSGEGFTYKELQELHEQAKKQK</sequence>
<evidence type="ECO:0000313" key="8">
    <source>
        <dbReference type="EMBL" id="RST93502.1"/>
    </source>
</evidence>
<evidence type="ECO:0000256" key="3">
    <source>
        <dbReference type="ARBA" id="ARBA00022692"/>
    </source>
</evidence>
<reference evidence="8 9" key="1">
    <citation type="submission" date="2017-05" db="EMBL/GenBank/DDBJ databases">
        <title>Vagococcus spp. assemblies.</title>
        <authorList>
            <person name="Gulvik C.A."/>
        </authorList>
    </citation>
    <scope>NUCLEOTIDE SEQUENCE [LARGE SCALE GENOMIC DNA]</scope>
    <source>
        <strain evidence="8 9">SS1994</strain>
    </source>
</reference>
<feature type="transmembrane region" description="Helical" evidence="6">
    <location>
        <begin position="150"/>
        <end position="169"/>
    </location>
</feature>
<dbReference type="InterPro" id="IPR015867">
    <property type="entry name" value="N-reg_PII/ATP_PRibTrfase_C"/>
</dbReference>
<dbReference type="Pfam" id="PF02588">
    <property type="entry name" value="YitT_membrane"/>
    <property type="match status" value="1"/>
</dbReference>
<dbReference type="Pfam" id="PF10035">
    <property type="entry name" value="DUF2179"/>
    <property type="match status" value="1"/>
</dbReference>
<protein>
    <recommendedName>
        <fullName evidence="7">DUF2179 domain-containing protein</fullName>
    </recommendedName>
</protein>
<organism evidence="8 9">
    <name type="scientific">Vagococcus bubulae</name>
    <dbReference type="NCBI Taxonomy" id="1977868"/>
    <lineage>
        <taxon>Bacteria</taxon>
        <taxon>Bacillati</taxon>
        <taxon>Bacillota</taxon>
        <taxon>Bacilli</taxon>
        <taxon>Lactobacillales</taxon>
        <taxon>Enterococcaceae</taxon>
        <taxon>Vagococcus</taxon>
    </lineage>
</organism>
<dbReference type="Gene3D" id="3.30.70.120">
    <property type="match status" value="1"/>
</dbReference>
<evidence type="ECO:0000256" key="4">
    <source>
        <dbReference type="ARBA" id="ARBA00022989"/>
    </source>
</evidence>
<name>A0A429ZII6_9ENTE</name>
<dbReference type="Proteomes" id="UP000288490">
    <property type="component" value="Unassembled WGS sequence"/>
</dbReference>
<keyword evidence="9" id="KW-1185">Reference proteome</keyword>
<gene>
    <name evidence="8" type="ORF">CBF36_07715</name>
</gene>
<accession>A0A429ZII6</accession>
<evidence type="ECO:0000256" key="6">
    <source>
        <dbReference type="SAM" id="Phobius"/>
    </source>
</evidence>
<comment type="subcellular location">
    <subcellularLocation>
        <location evidence="1">Cell membrane</location>
        <topology evidence="1">Multi-pass membrane protein</topology>
    </subcellularLocation>
</comment>
<dbReference type="CDD" id="cd16380">
    <property type="entry name" value="YitT_C"/>
    <property type="match status" value="1"/>
</dbReference>
<comment type="caution">
    <text evidence="8">The sequence shown here is derived from an EMBL/GenBank/DDBJ whole genome shotgun (WGS) entry which is preliminary data.</text>
</comment>
<keyword evidence="3 6" id="KW-0812">Transmembrane</keyword>
<feature type="domain" description="DUF2179" evidence="7">
    <location>
        <begin position="222"/>
        <end position="276"/>
    </location>
</feature>
<evidence type="ECO:0000256" key="1">
    <source>
        <dbReference type="ARBA" id="ARBA00004651"/>
    </source>
</evidence>